<dbReference type="OrthoDB" id="10067250at2759"/>
<evidence type="ECO:0000313" key="2">
    <source>
        <dbReference type="EMBL" id="CAB3999389.1"/>
    </source>
</evidence>
<evidence type="ECO:0000256" key="1">
    <source>
        <dbReference type="SAM" id="MobiDB-lite"/>
    </source>
</evidence>
<feature type="compositionally biased region" description="Acidic residues" evidence="1">
    <location>
        <begin position="297"/>
        <end position="306"/>
    </location>
</feature>
<protein>
    <submittedName>
        <fullName evidence="2">Uncharacterized protein</fullName>
    </submittedName>
</protein>
<keyword evidence="3" id="KW-1185">Reference proteome</keyword>
<dbReference type="PANTHER" id="PTHR47331">
    <property type="entry name" value="PHD-TYPE DOMAIN-CONTAINING PROTEIN"/>
    <property type="match status" value="1"/>
</dbReference>
<comment type="caution">
    <text evidence="2">The sequence shown here is derived from an EMBL/GenBank/DDBJ whole genome shotgun (WGS) entry which is preliminary data.</text>
</comment>
<organism evidence="2 3">
    <name type="scientific">Paramuricea clavata</name>
    <name type="common">Red gorgonian</name>
    <name type="synonym">Violescent sea-whip</name>
    <dbReference type="NCBI Taxonomy" id="317549"/>
    <lineage>
        <taxon>Eukaryota</taxon>
        <taxon>Metazoa</taxon>
        <taxon>Cnidaria</taxon>
        <taxon>Anthozoa</taxon>
        <taxon>Octocorallia</taxon>
        <taxon>Malacalcyonacea</taxon>
        <taxon>Plexauridae</taxon>
        <taxon>Paramuricea</taxon>
    </lineage>
</organism>
<accession>A0A6S7H561</accession>
<evidence type="ECO:0000313" key="3">
    <source>
        <dbReference type="Proteomes" id="UP001152795"/>
    </source>
</evidence>
<proteinExistence type="predicted"/>
<sequence length="306" mass="35537">MPVEFELKSLDGEVTHNVSAFMTEKMTEDMEVIDWNEYAGRWDHLKKIEFPKIGQKSTVDLLIGVDHADLLYSRQEIRGDEGEPIARLTPLGRTCIERPARITTPNHTNFNRTYFTQSQSKSTDVDNILRQFWEIEETSSRDYGTMNAEDHLAVNKVKNSMKYQDGRYQVAIPWKEDPSNLPENYDMALKRLKNTGKRLAKDPELSRAYSNNEKYESLEMKKTKFCKDRSGLTEIKTSPQKSDSTLVTVRKAEPVTSPLDPTRFSSWLRLKRVRAWINRFMNNCKQPRDKQTNGELTSEEINDSQN</sequence>
<dbReference type="EMBL" id="CACRXK020003576">
    <property type="protein sequence ID" value="CAB3999389.1"/>
    <property type="molecule type" value="Genomic_DNA"/>
</dbReference>
<dbReference type="Proteomes" id="UP001152795">
    <property type="component" value="Unassembled WGS sequence"/>
</dbReference>
<dbReference type="PANTHER" id="PTHR47331:SF5">
    <property type="entry name" value="RIBONUCLEASE H"/>
    <property type="match status" value="1"/>
</dbReference>
<reference evidence="2" key="1">
    <citation type="submission" date="2020-04" db="EMBL/GenBank/DDBJ databases">
        <authorList>
            <person name="Alioto T."/>
            <person name="Alioto T."/>
            <person name="Gomez Garrido J."/>
        </authorList>
    </citation>
    <scope>NUCLEOTIDE SEQUENCE</scope>
    <source>
        <strain evidence="2">A484AB</strain>
    </source>
</reference>
<feature type="region of interest" description="Disordered" evidence="1">
    <location>
        <begin position="285"/>
        <end position="306"/>
    </location>
</feature>
<name>A0A6S7H561_PARCT</name>
<dbReference type="AlphaFoldDB" id="A0A6S7H561"/>
<gene>
    <name evidence="2" type="ORF">PACLA_8A061489</name>
</gene>